<organism evidence="1 2">
    <name type="scientific">Necator americanus</name>
    <name type="common">Human hookworm</name>
    <dbReference type="NCBI Taxonomy" id="51031"/>
    <lineage>
        <taxon>Eukaryota</taxon>
        <taxon>Metazoa</taxon>
        <taxon>Ecdysozoa</taxon>
        <taxon>Nematoda</taxon>
        <taxon>Chromadorea</taxon>
        <taxon>Rhabditida</taxon>
        <taxon>Rhabditina</taxon>
        <taxon>Rhabditomorpha</taxon>
        <taxon>Strongyloidea</taxon>
        <taxon>Ancylostomatidae</taxon>
        <taxon>Bunostominae</taxon>
        <taxon>Necator</taxon>
    </lineage>
</organism>
<dbReference type="EMBL" id="JAVFWL010000006">
    <property type="protein sequence ID" value="KAK6763623.1"/>
    <property type="molecule type" value="Genomic_DNA"/>
</dbReference>
<dbReference type="Gene3D" id="3.60.10.10">
    <property type="entry name" value="Endonuclease/exonuclease/phosphatase"/>
    <property type="match status" value="1"/>
</dbReference>
<accession>A0ABR1EM57</accession>
<gene>
    <name evidence="1" type="primary">Necator_chrX.g24245</name>
    <name evidence="1" type="ORF">RB195_024080</name>
</gene>
<protein>
    <submittedName>
        <fullName evidence="1">Uncharacterized protein</fullName>
    </submittedName>
</protein>
<comment type="caution">
    <text evidence="1">The sequence shown here is derived from an EMBL/GenBank/DDBJ whole genome shotgun (WGS) entry which is preliminary data.</text>
</comment>
<proteinExistence type="predicted"/>
<evidence type="ECO:0000313" key="2">
    <source>
        <dbReference type="Proteomes" id="UP001303046"/>
    </source>
</evidence>
<name>A0ABR1EM57_NECAM</name>
<dbReference type="InterPro" id="IPR036691">
    <property type="entry name" value="Endo/exonu/phosph_ase_sf"/>
</dbReference>
<dbReference type="SUPFAM" id="SSF56219">
    <property type="entry name" value="DNase I-like"/>
    <property type="match status" value="1"/>
</dbReference>
<dbReference type="Proteomes" id="UP001303046">
    <property type="component" value="Unassembled WGS sequence"/>
</dbReference>
<keyword evidence="2" id="KW-1185">Reference proteome</keyword>
<reference evidence="1 2" key="1">
    <citation type="submission" date="2023-08" db="EMBL/GenBank/DDBJ databases">
        <title>A Necator americanus chromosomal reference genome.</title>
        <authorList>
            <person name="Ilik V."/>
            <person name="Petrzelkova K.J."/>
            <person name="Pardy F."/>
            <person name="Fuh T."/>
            <person name="Niatou-Singa F.S."/>
            <person name="Gouil Q."/>
            <person name="Baker L."/>
            <person name="Ritchie M.E."/>
            <person name="Jex A.R."/>
            <person name="Gazzola D."/>
            <person name="Li H."/>
            <person name="Toshio Fujiwara R."/>
            <person name="Zhan B."/>
            <person name="Aroian R.V."/>
            <person name="Pafco B."/>
            <person name="Schwarz E.M."/>
        </authorList>
    </citation>
    <scope>NUCLEOTIDE SEQUENCE [LARGE SCALE GENOMIC DNA]</scope>
    <source>
        <strain evidence="1 2">Aroian</strain>
        <tissue evidence="1">Whole animal</tissue>
    </source>
</reference>
<sequence length="181" mass="20675">MESLAKTIRFVTLNCHTLSSELQQTAMSKLLKLLRYICVPFTALQETRIRSWPIISVGDCTVYCCDADQKKVRNCAIAVRNDYKDLVAEFGSTPSRCAFIRLRDHRVCKLHIFTPHAPTETAEKNNKNASCDKVNALLHRILRQHVIVFEIDESAMGLEQQSDVLGKCYYPRSARWVKVTV</sequence>
<evidence type="ECO:0000313" key="1">
    <source>
        <dbReference type="EMBL" id="KAK6763623.1"/>
    </source>
</evidence>